<name>A0AAP0PYP5_9MAGN</name>
<sequence>MALTIFFLSGIDATILPKDRLLLYAIGQGATVNYGHMLFRAIRLVSTTGNLGRRIRAKPRIESHLKSLKKEWFIMNDMILGIKHGSSGFGFDSISNMIISSKDVWDDYVEGDTEATPKVEVGTTSTSSRTRVGTLNLNNQGVKKKKRVTGDELLAKSTYASAQIMAEEISKATLGIGAVITAERDKHNLVLAAMDEVPELSHVEKAIYSVKISGRNELMEAFMSSQQPYRFEWLHAMFD</sequence>
<dbReference type="AlphaFoldDB" id="A0AAP0PYP5"/>
<evidence type="ECO:0000313" key="2">
    <source>
        <dbReference type="Proteomes" id="UP001420932"/>
    </source>
</evidence>
<gene>
    <name evidence="1" type="ORF">Syun_007628</name>
</gene>
<evidence type="ECO:0000313" key="1">
    <source>
        <dbReference type="EMBL" id="KAK9161287.1"/>
    </source>
</evidence>
<protein>
    <submittedName>
        <fullName evidence="1">Uncharacterized protein</fullName>
    </submittedName>
</protein>
<comment type="caution">
    <text evidence="1">The sequence shown here is derived from an EMBL/GenBank/DDBJ whole genome shotgun (WGS) entry which is preliminary data.</text>
</comment>
<reference evidence="1 2" key="1">
    <citation type="submission" date="2024-01" db="EMBL/GenBank/DDBJ databases">
        <title>Genome assemblies of Stephania.</title>
        <authorList>
            <person name="Yang L."/>
        </authorList>
    </citation>
    <scope>NUCLEOTIDE SEQUENCE [LARGE SCALE GENOMIC DNA]</scope>
    <source>
        <strain evidence="1">YNDBR</strain>
        <tissue evidence="1">Leaf</tissue>
    </source>
</reference>
<dbReference type="Proteomes" id="UP001420932">
    <property type="component" value="Unassembled WGS sequence"/>
</dbReference>
<organism evidence="1 2">
    <name type="scientific">Stephania yunnanensis</name>
    <dbReference type="NCBI Taxonomy" id="152371"/>
    <lineage>
        <taxon>Eukaryota</taxon>
        <taxon>Viridiplantae</taxon>
        <taxon>Streptophyta</taxon>
        <taxon>Embryophyta</taxon>
        <taxon>Tracheophyta</taxon>
        <taxon>Spermatophyta</taxon>
        <taxon>Magnoliopsida</taxon>
        <taxon>Ranunculales</taxon>
        <taxon>Menispermaceae</taxon>
        <taxon>Menispermoideae</taxon>
        <taxon>Cissampelideae</taxon>
        <taxon>Stephania</taxon>
    </lineage>
</organism>
<dbReference type="PANTHER" id="PTHR48464">
    <property type="match status" value="1"/>
</dbReference>
<keyword evidence="2" id="KW-1185">Reference proteome</keyword>
<accession>A0AAP0PYP5</accession>
<dbReference type="EMBL" id="JBBNAF010000003">
    <property type="protein sequence ID" value="KAK9161287.1"/>
    <property type="molecule type" value="Genomic_DNA"/>
</dbReference>
<proteinExistence type="predicted"/>
<dbReference type="PANTHER" id="PTHR48464:SF1">
    <property type="entry name" value="MYB_SANT-LIKE DOMAIN-CONTAINING PROTEIN"/>
    <property type="match status" value="1"/>
</dbReference>